<dbReference type="AlphaFoldDB" id="A0A6G1JQZ3"/>
<dbReference type="GO" id="GO:0030162">
    <property type="term" value="P:regulation of proteolysis"/>
    <property type="evidence" value="ECO:0007669"/>
    <property type="project" value="TreeGrafter"/>
</dbReference>
<dbReference type="Proteomes" id="UP000799428">
    <property type="component" value="Unassembled WGS sequence"/>
</dbReference>
<dbReference type="GO" id="GO:0005543">
    <property type="term" value="F:phospholipid binding"/>
    <property type="evidence" value="ECO:0007669"/>
    <property type="project" value="TreeGrafter"/>
</dbReference>
<sequence>MFNCKALGFGFGFGLLLASLKTTIVHAQTAPGFPVSAGSSLGVTFGTNLVSPAGELIPRADTANPPNITAPTWKSGGKAILFMIDSDVARNNTRVELLHWLVSGVTSTGNNSKLSFPGPGEAPYRQPSPPVGDTPHAYTLVLFPQPDNFSVPAQFTGILQTRVPFNMSNFVTAARLSQPIAANYILVQNLTGTPTTTFPPPRQTNATTTARNTSAAGFPGAAGSFVMGGGRVLWVGVGTAMIAGVAAFAL</sequence>
<keyword evidence="1" id="KW-0732">Signal</keyword>
<protein>
    <submittedName>
        <fullName evidence="2">PEBP-like protein</fullName>
    </submittedName>
</protein>
<reference evidence="2" key="1">
    <citation type="journal article" date="2020" name="Stud. Mycol.">
        <title>101 Dothideomycetes genomes: a test case for predicting lifestyles and emergence of pathogens.</title>
        <authorList>
            <person name="Haridas S."/>
            <person name="Albert R."/>
            <person name="Binder M."/>
            <person name="Bloem J."/>
            <person name="Labutti K."/>
            <person name="Salamov A."/>
            <person name="Andreopoulos B."/>
            <person name="Baker S."/>
            <person name="Barry K."/>
            <person name="Bills G."/>
            <person name="Bluhm B."/>
            <person name="Cannon C."/>
            <person name="Castanera R."/>
            <person name="Culley D."/>
            <person name="Daum C."/>
            <person name="Ezra D."/>
            <person name="Gonzalez J."/>
            <person name="Henrissat B."/>
            <person name="Kuo A."/>
            <person name="Liang C."/>
            <person name="Lipzen A."/>
            <person name="Lutzoni F."/>
            <person name="Magnuson J."/>
            <person name="Mondo S."/>
            <person name="Nolan M."/>
            <person name="Ohm R."/>
            <person name="Pangilinan J."/>
            <person name="Park H.-J."/>
            <person name="Ramirez L."/>
            <person name="Alfaro M."/>
            <person name="Sun H."/>
            <person name="Tritt A."/>
            <person name="Yoshinaga Y."/>
            <person name="Zwiers L.-H."/>
            <person name="Turgeon B."/>
            <person name="Goodwin S."/>
            <person name="Spatafora J."/>
            <person name="Crous P."/>
            <person name="Grigoriev I."/>
        </authorList>
    </citation>
    <scope>NUCLEOTIDE SEQUENCE</scope>
    <source>
        <strain evidence="2">CBS 279.74</strain>
    </source>
</reference>
<proteinExistence type="predicted"/>
<evidence type="ECO:0000313" key="3">
    <source>
        <dbReference type="Proteomes" id="UP000799428"/>
    </source>
</evidence>
<gene>
    <name evidence="2" type="ORF">K504DRAFT_464932</name>
</gene>
<dbReference type="EMBL" id="MU005794">
    <property type="protein sequence ID" value="KAF2702655.1"/>
    <property type="molecule type" value="Genomic_DNA"/>
</dbReference>
<dbReference type="Gene3D" id="3.90.280.10">
    <property type="entry name" value="PEBP-like"/>
    <property type="match status" value="1"/>
</dbReference>
<dbReference type="InterPro" id="IPR035810">
    <property type="entry name" value="PEBP_euk"/>
</dbReference>
<dbReference type="OrthoDB" id="2506647at2759"/>
<dbReference type="GO" id="GO:0030414">
    <property type="term" value="F:peptidase inhibitor activity"/>
    <property type="evidence" value="ECO:0007669"/>
    <property type="project" value="TreeGrafter"/>
</dbReference>
<evidence type="ECO:0000256" key="1">
    <source>
        <dbReference type="SAM" id="SignalP"/>
    </source>
</evidence>
<feature type="signal peptide" evidence="1">
    <location>
        <begin position="1"/>
        <end position="27"/>
    </location>
</feature>
<keyword evidence="3" id="KW-1185">Reference proteome</keyword>
<dbReference type="CDD" id="cd00866">
    <property type="entry name" value="PEBP_euk"/>
    <property type="match status" value="1"/>
</dbReference>
<name>A0A6G1JQZ3_9PLEO</name>
<dbReference type="InterPro" id="IPR036610">
    <property type="entry name" value="PEBP-like_sf"/>
</dbReference>
<dbReference type="PANTHER" id="PTHR11362">
    <property type="entry name" value="PHOSPHATIDYLETHANOLAMINE-BINDING PROTEIN"/>
    <property type="match status" value="1"/>
</dbReference>
<dbReference type="InterPro" id="IPR008914">
    <property type="entry name" value="PEBP"/>
</dbReference>
<dbReference type="GO" id="GO:0046578">
    <property type="term" value="P:regulation of Ras protein signal transduction"/>
    <property type="evidence" value="ECO:0007669"/>
    <property type="project" value="TreeGrafter"/>
</dbReference>
<evidence type="ECO:0000313" key="2">
    <source>
        <dbReference type="EMBL" id="KAF2702655.1"/>
    </source>
</evidence>
<feature type="chain" id="PRO_5026081103" evidence="1">
    <location>
        <begin position="28"/>
        <end position="250"/>
    </location>
</feature>
<dbReference type="Pfam" id="PF01161">
    <property type="entry name" value="PBP"/>
    <property type="match status" value="1"/>
</dbReference>
<organism evidence="2 3">
    <name type="scientific">Pleomassaria siparia CBS 279.74</name>
    <dbReference type="NCBI Taxonomy" id="1314801"/>
    <lineage>
        <taxon>Eukaryota</taxon>
        <taxon>Fungi</taxon>
        <taxon>Dikarya</taxon>
        <taxon>Ascomycota</taxon>
        <taxon>Pezizomycotina</taxon>
        <taxon>Dothideomycetes</taxon>
        <taxon>Pleosporomycetidae</taxon>
        <taxon>Pleosporales</taxon>
        <taxon>Pleomassariaceae</taxon>
        <taxon>Pleomassaria</taxon>
    </lineage>
</organism>
<dbReference type="PANTHER" id="PTHR11362:SF148">
    <property type="entry name" value="CARBOXYPEPTIDASE Y INHIBITOR"/>
    <property type="match status" value="1"/>
</dbReference>
<accession>A0A6G1JQZ3</accession>
<dbReference type="SUPFAM" id="SSF49777">
    <property type="entry name" value="PEBP-like"/>
    <property type="match status" value="1"/>
</dbReference>